<proteinExistence type="inferred from homology"/>
<dbReference type="PANTHER" id="PTHR44196:SF1">
    <property type="entry name" value="DEHYDROGENASE_REDUCTASE SDR FAMILY MEMBER 7B"/>
    <property type="match status" value="1"/>
</dbReference>
<dbReference type="CDD" id="cd05233">
    <property type="entry name" value="SDR_c"/>
    <property type="match status" value="1"/>
</dbReference>
<evidence type="ECO:0000256" key="3">
    <source>
        <dbReference type="RuleBase" id="RU000363"/>
    </source>
</evidence>
<dbReference type="SMART" id="SM00822">
    <property type="entry name" value="PKS_KR"/>
    <property type="match status" value="1"/>
</dbReference>
<dbReference type="SUPFAM" id="SSF51735">
    <property type="entry name" value="NAD(P)-binding Rossmann-fold domains"/>
    <property type="match status" value="1"/>
</dbReference>
<dbReference type="Proteomes" id="UP000256900">
    <property type="component" value="Unassembled WGS sequence"/>
</dbReference>
<dbReference type="InterPro" id="IPR020904">
    <property type="entry name" value="Sc_DH/Rdtase_CS"/>
</dbReference>
<sequence>MSEQDHARPLLGRVALVTGASRGIGRAVALELARAGAHVIALARTQGALEELDDAIRAEGNEATLVPCDVTDFEALDRLGATVYERWKRLDIFIGNAGELGAITPLPHIDPATWEKVLAVNLTANWRLLRALDLPLRVADAGRVVLITSGVAHHAEFKPYWGAYAVSKAALDALARTYAAETATTSNVKVMLANPGPLRTVMLAKAMPGIDPATLKTPEDFAPKLLPLVLPSWTQTGKLYDFPTDRVLRFGVPEAA</sequence>
<reference evidence="5 6" key="1">
    <citation type="submission" date="2018-08" db="EMBL/GenBank/DDBJ databases">
        <title>Genomic Encyclopedia of Type Strains, Phase IV (KMG-IV): sequencing the most valuable type-strain genomes for metagenomic binning, comparative biology and taxonomic classification.</title>
        <authorList>
            <person name="Goeker M."/>
        </authorList>
    </citation>
    <scope>NUCLEOTIDE SEQUENCE [LARGE SCALE GENOMIC DNA]</scope>
    <source>
        <strain evidence="5 6">BW863</strain>
    </source>
</reference>
<comment type="caution">
    <text evidence="5">The sequence shown here is derived from an EMBL/GenBank/DDBJ whole genome shotgun (WGS) entry which is preliminary data.</text>
</comment>
<dbReference type="OrthoDB" id="9790785at2"/>
<organism evidence="5 6">
    <name type="scientific">Methylovirgula ligni</name>
    <dbReference type="NCBI Taxonomy" id="569860"/>
    <lineage>
        <taxon>Bacteria</taxon>
        <taxon>Pseudomonadati</taxon>
        <taxon>Pseudomonadota</taxon>
        <taxon>Alphaproteobacteria</taxon>
        <taxon>Hyphomicrobiales</taxon>
        <taxon>Beijerinckiaceae</taxon>
        <taxon>Methylovirgula</taxon>
    </lineage>
</organism>
<name>A0A3D9YNW3_9HYPH</name>
<dbReference type="PRINTS" id="PR00080">
    <property type="entry name" value="SDRFAMILY"/>
</dbReference>
<dbReference type="InterPro" id="IPR002347">
    <property type="entry name" value="SDR_fam"/>
</dbReference>
<dbReference type="PROSITE" id="PS00061">
    <property type="entry name" value="ADH_SHORT"/>
    <property type="match status" value="1"/>
</dbReference>
<evidence type="ECO:0000256" key="1">
    <source>
        <dbReference type="ARBA" id="ARBA00006484"/>
    </source>
</evidence>
<dbReference type="Gene3D" id="3.40.50.720">
    <property type="entry name" value="NAD(P)-binding Rossmann-like Domain"/>
    <property type="match status" value="1"/>
</dbReference>
<comment type="similarity">
    <text evidence="1 3">Belongs to the short-chain dehydrogenases/reductases (SDR) family.</text>
</comment>
<keyword evidence="6" id="KW-1185">Reference proteome</keyword>
<dbReference type="AlphaFoldDB" id="A0A3D9YNW3"/>
<evidence type="ECO:0000256" key="2">
    <source>
        <dbReference type="ARBA" id="ARBA00023002"/>
    </source>
</evidence>
<dbReference type="InterPro" id="IPR036291">
    <property type="entry name" value="NAD(P)-bd_dom_sf"/>
</dbReference>
<dbReference type="Pfam" id="PF00106">
    <property type="entry name" value="adh_short"/>
    <property type="match status" value="1"/>
</dbReference>
<evidence type="ECO:0000313" key="6">
    <source>
        <dbReference type="Proteomes" id="UP000256900"/>
    </source>
</evidence>
<dbReference type="InterPro" id="IPR057326">
    <property type="entry name" value="KR_dom"/>
</dbReference>
<dbReference type="RefSeq" id="WP_115837561.1">
    <property type="nucleotide sequence ID" value="NZ_CP025086.1"/>
</dbReference>
<gene>
    <name evidence="5" type="ORF">DES32_3061</name>
</gene>
<feature type="domain" description="Ketoreductase" evidence="4">
    <location>
        <begin position="13"/>
        <end position="201"/>
    </location>
</feature>
<dbReference type="PRINTS" id="PR00081">
    <property type="entry name" value="GDHRDH"/>
</dbReference>
<dbReference type="PANTHER" id="PTHR44196">
    <property type="entry name" value="DEHYDROGENASE/REDUCTASE SDR FAMILY MEMBER 7B"/>
    <property type="match status" value="1"/>
</dbReference>
<dbReference type="GO" id="GO:0016020">
    <property type="term" value="C:membrane"/>
    <property type="evidence" value="ECO:0007669"/>
    <property type="project" value="TreeGrafter"/>
</dbReference>
<evidence type="ECO:0000313" key="5">
    <source>
        <dbReference type="EMBL" id="REF84214.1"/>
    </source>
</evidence>
<dbReference type="GO" id="GO:0016491">
    <property type="term" value="F:oxidoreductase activity"/>
    <property type="evidence" value="ECO:0007669"/>
    <property type="project" value="UniProtKB-KW"/>
</dbReference>
<dbReference type="EMBL" id="QUMO01000005">
    <property type="protein sequence ID" value="REF84214.1"/>
    <property type="molecule type" value="Genomic_DNA"/>
</dbReference>
<accession>A0A3D9YNW3</accession>
<protein>
    <submittedName>
        <fullName evidence="5">NAD(P)-dependent dehydrogenase (Short-subunit alcohol dehydrogenase family)</fullName>
    </submittedName>
</protein>
<evidence type="ECO:0000259" key="4">
    <source>
        <dbReference type="SMART" id="SM00822"/>
    </source>
</evidence>
<keyword evidence="2" id="KW-0560">Oxidoreductase</keyword>